<proteinExistence type="predicted"/>
<accession>A0A6A1V525</accession>
<evidence type="ECO:0000313" key="2">
    <source>
        <dbReference type="Proteomes" id="UP000516437"/>
    </source>
</evidence>
<gene>
    <name evidence="1" type="ORF">CJ030_MR7G025644</name>
</gene>
<evidence type="ECO:0000313" key="1">
    <source>
        <dbReference type="EMBL" id="KAB1206340.1"/>
    </source>
</evidence>
<sequence>MASKSSFIVLIIDISNDSATTVDGFVSFPLSDCMPGHRTYVRSSPDSIPSPHCKRIIGIKDGPTSSLLTVRPQRMHDRNPI</sequence>
<dbReference type="EMBL" id="RXIC02000025">
    <property type="protein sequence ID" value="KAB1206340.1"/>
    <property type="molecule type" value="Genomic_DNA"/>
</dbReference>
<name>A0A6A1V525_9ROSI</name>
<keyword evidence="2" id="KW-1185">Reference proteome</keyword>
<protein>
    <submittedName>
        <fullName evidence="1">Uncharacterized protein</fullName>
    </submittedName>
</protein>
<dbReference type="Proteomes" id="UP000516437">
    <property type="component" value="Chromosome 7"/>
</dbReference>
<reference evidence="1 2" key="1">
    <citation type="journal article" date="2019" name="Plant Biotechnol. J.">
        <title>The red bayberry genome and genetic basis of sex determination.</title>
        <authorList>
            <person name="Jia H.M."/>
            <person name="Jia H.J."/>
            <person name="Cai Q.L."/>
            <person name="Wang Y."/>
            <person name="Zhao H.B."/>
            <person name="Yang W.F."/>
            <person name="Wang G.Y."/>
            <person name="Li Y.H."/>
            <person name="Zhan D.L."/>
            <person name="Shen Y.T."/>
            <person name="Niu Q.F."/>
            <person name="Chang L."/>
            <person name="Qiu J."/>
            <person name="Zhao L."/>
            <person name="Xie H.B."/>
            <person name="Fu W.Y."/>
            <person name="Jin J."/>
            <person name="Li X.W."/>
            <person name="Jiao Y."/>
            <person name="Zhou C.C."/>
            <person name="Tu T."/>
            <person name="Chai C.Y."/>
            <person name="Gao J.L."/>
            <person name="Fan L.J."/>
            <person name="van de Weg E."/>
            <person name="Wang J.Y."/>
            <person name="Gao Z.S."/>
        </authorList>
    </citation>
    <scope>NUCLEOTIDE SEQUENCE [LARGE SCALE GENOMIC DNA]</scope>
    <source>
        <tissue evidence="1">Leaves</tissue>
    </source>
</reference>
<comment type="caution">
    <text evidence="1">The sequence shown here is derived from an EMBL/GenBank/DDBJ whole genome shotgun (WGS) entry which is preliminary data.</text>
</comment>
<organism evidence="1 2">
    <name type="scientific">Morella rubra</name>
    <name type="common">Chinese bayberry</name>
    <dbReference type="NCBI Taxonomy" id="262757"/>
    <lineage>
        <taxon>Eukaryota</taxon>
        <taxon>Viridiplantae</taxon>
        <taxon>Streptophyta</taxon>
        <taxon>Embryophyta</taxon>
        <taxon>Tracheophyta</taxon>
        <taxon>Spermatophyta</taxon>
        <taxon>Magnoliopsida</taxon>
        <taxon>eudicotyledons</taxon>
        <taxon>Gunneridae</taxon>
        <taxon>Pentapetalae</taxon>
        <taxon>rosids</taxon>
        <taxon>fabids</taxon>
        <taxon>Fagales</taxon>
        <taxon>Myricaceae</taxon>
        <taxon>Morella</taxon>
    </lineage>
</organism>
<dbReference type="AlphaFoldDB" id="A0A6A1V525"/>